<dbReference type="PANTHER" id="PTHR37299:SF1">
    <property type="entry name" value="STAGE 0 SPORULATION PROTEIN A HOMOLOG"/>
    <property type="match status" value="1"/>
</dbReference>
<feature type="domain" description="HTH LytTR-type" evidence="1">
    <location>
        <begin position="23"/>
        <end position="113"/>
    </location>
</feature>
<dbReference type="InterPro" id="IPR046947">
    <property type="entry name" value="LytR-like"/>
</dbReference>
<dbReference type="EMBL" id="CAKLPZ010000004">
    <property type="protein sequence ID" value="CAH1002074.1"/>
    <property type="molecule type" value="Genomic_DNA"/>
</dbReference>
<organism evidence="2 3">
    <name type="scientific">Neolewinella maritima</name>
    <dbReference type="NCBI Taxonomy" id="1383882"/>
    <lineage>
        <taxon>Bacteria</taxon>
        <taxon>Pseudomonadati</taxon>
        <taxon>Bacteroidota</taxon>
        <taxon>Saprospiria</taxon>
        <taxon>Saprospirales</taxon>
        <taxon>Lewinellaceae</taxon>
        <taxon>Neolewinella</taxon>
    </lineage>
</organism>
<comment type="caution">
    <text evidence="2">The sequence shown here is derived from an EMBL/GenBank/DDBJ whole genome shotgun (WGS) entry which is preliminary data.</text>
</comment>
<protein>
    <recommendedName>
        <fullName evidence="1">HTH LytTR-type domain-containing protein</fullName>
    </recommendedName>
</protein>
<reference evidence="2" key="1">
    <citation type="submission" date="2021-12" db="EMBL/GenBank/DDBJ databases">
        <authorList>
            <person name="Rodrigo-Torres L."/>
            <person name="Arahal R. D."/>
            <person name="Lucena T."/>
        </authorList>
    </citation>
    <scope>NUCLEOTIDE SEQUENCE</scope>
    <source>
        <strain evidence="2">CECT 8419</strain>
    </source>
</reference>
<evidence type="ECO:0000313" key="3">
    <source>
        <dbReference type="Proteomes" id="UP000837803"/>
    </source>
</evidence>
<proteinExistence type="predicted"/>
<name>A0ABM9B413_9BACT</name>
<dbReference type="PANTHER" id="PTHR37299">
    <property type="entry name" value="TRANSCRIPTIONAL REGULATOR-RELATED"/>
    <property type="match status" value="1"/>
</dbReference>
<dbReference type="Gene3D" id="2.40.50.1020">
    <property type="entry name" value="LytTr DNA-binding domain"/>
    <property type="match status" value="1"/>
</dbReference>
<keyword evidence="3" id="KW-1185">Reference proteome</keyword>
<gene>
    <name evidence="2" type="ORF">LEM8419_02991</name>
</gene>
<evidence type="ECO:0000313" key="2">
    <source>
        <dbReference type="EMBL" id="CAH1002074.1"/>
    </source>
</evidence>
<dbReference type="PROSITE" id="PS50930">
    <property type="entry name" value="HTH_LYTTR"/>
    <property type="match status" value="1"/>
</dbReference>
<sequence length="114" mass="13165">MNSFNSQYTMDHLFLREGTDYTKIPLTDIHYIQADGNYAYIQTNDKRFAVKRSLSTIAEELESTDFVRASRGLLVNFSQVNRISFADGVIELNDHQLKMGKAYHADIKSRMPRL</sequence>
<dbReference type="InterPro" id="IPR007492">
    <property type="entry name" value="LytTR_DNA-bd_dom"/>
</dbReference>
<dbReference type="SMART" id="SM00850">
    <property type="entry name" value="LytTR"/>
    <property type="match status" value="1"/>
</dbReference>
<dbReference type="Pfam" id="PF04397">
    <property type="entry name" value="LytTR"/>
    <property type="match status" value="1"/>
</dbReference>
<evidence type="ECO:0000259" key="1">
    <source>
        <dbReference type="PROSITE" id="PS50930"/>
    </source>
</evidence>
<dbReference type="Proteomes" id="UP000837803">
    <property type="component" value="Unassembled WGS sequence"/>
</dbReference>
<accession>A0ABM9B413</accession>